<dbReference type="EMBL" id="BAQD01000061">
    <property type="protein sequence ID" value="GBQ08019.1"/>
    <property type="molecule type" value="Genomic_DNA"/>
</dbReference>
<accession>A0ABQ0P097</accession>
<proteinExistence type="predicted"/>
<dbReference type="Proteomes" id="UP001062901">
    <property type="component" value="Unassembled WGS sequence"/>
</dbReference>
<evidence type="ECO:0000313" key="2">
    <source>
        <dbReference type="EMBL" id="GBQ08019.1"/>
    </source>
</evidence>
<keyword evidence="3" id="KW-1185">Reference proteome</keyword>
<organism evidence="2 3">
    <name type="scientific">Saccharibacter floricola DSM 15669</name>
    <dbReference type="NCBI Taxonomy" id="1123227"/>
    <lineage>
        <taxon>Bacteria</taxon>
        <taxon>Pseudomonadati</taxon>
        <taxon>Pseudomonadota</taxon>
        <taxon>Alphaproteobacteria</taxon>
        <taxon>Acetobacterales</taxon>
        <taxon>Acetobacteraceae</taxon>
        <taxon>Saccharibacter</taxon>
    </lineage>
</organism>
<reference evidence="2" key="1">
    <citation type="submission" date="2013-04" db="EMBL/GenBank/DDBJ databases">
        <title>The genome sequencing project of 58 acetic acid bacteria.</title>
        <authorList>
            <person name="Okamoto-Kainuma A."/>
            <person name="Ishikawa M."/>
            <person name="Umino S."/>
            <person name="Koizumi Y."/>
            <person name="Shiwa Y."/>
            <person name="Yoshikawa H."/>
            <person name="Matsutani M."/>
            <person name="Matsushita K."/>
        </authorList>
    </citation>
    <scope>NUCLEOTIDE SEQUENCE</scope>
    <source>
        <strain evidence="2">DSM 15669</strain>
    </source>
</reference>
<feature type="compositionally biased region" description="Basic and acidic residues" evidence="1">
    <location>
        <begin position="1"/>
        <end position="20"/>
    </location>
</feature>
<comment type="caution">
    <text evidence="2">The sequence shown here is derived from an EMBL/GenBank/DDBJ whole genome shotgun (WGS) entry which is preliminary data.</text>
</comment>
<evidence type="ECO:0000313" key="3">
    <source>
        <dbReference type="Proteomes" id="UP001062901"/>
    </source>
</evidence>
<sequence length="114" mass="12253">MADETKPSKSEEATQPRTDQDTLQTPSRTPPVPNPDTLQTVRAVALRPIYDEPGQPPIPPGTSMTICPITAREWVEVGIIRLADGEVLPAEERVTKGAFPIFAKSAPPPPTSQG</sequence>
<feature type="region of interest" description="Disordered" evidence="1">
    <location>
        <begin position="1"/>
        <end position="38"/>
    </location>
</feature>
<name>A0ABQ0P097_9PROT</name>
<gene>
    <name evidence="2" type="ORF">AA15669_1622</name>
</gene>
<protein>
    <submittedName>
        <fullName evidence="2">Uncharacterized protein</fullName>
    </submittedName>
</protein>
<dbReference type="RefSeq" id="WP_018981145.1">
    <property type="nucleotide sequence ID" value="NZ_BAQD01000061.1"/>
</dbReference>
<evidence type="ECO:0000256" key="1">
    <source>
        <dbReference type="SAM" id="MobiDB-lite"/>
    </source>
</evidence>